<keyword evidence="2" id="KW-1185">Reference proteome</keyword>
<reference evidence="1 2" key="1">
    <citation type="submission" date="2021-01" db="EMBL/GenBank/DDBJ databases">
        <title>Tumebacillus sp. strain ITR2 16S ribosomal RNA gene Genome sequencing and assembly.</title>
        <authorList>
            <person name="Kang M."/>
        </authorList>
    </citation>
    <scope>NUCLEOTIDE SEQUENCE [LARGE SCALE GENOMIC DNA]</scope>
    <source>
        <strain evidence="1 2">ITR2</strain>
    </source>
</reference>
<evidence type="ECO:0000313" key="1">
    <source>
        <dbReference type="EMBL" id="MBL0387007.1"/>
    </source>
</evidence>
<dbReference type="EMBL" id="JAEQNB010000003">
    <property type="protein sequence ID" value="MBL0387007.1"/>
    <property type="molecule type" value="Genomic_DNA"/>
</dbReference>
<sequence>MISYDVRCFICRQMFSVVEGTPQYKLVKRNMDGRHSCEDCRKLIELDAQRQSGMTPELFAALEQLELEERLSKYSDMKDILNFPKSPKDQDTPPSESKVY</sequence>
<name>A0ABS1J9Q0_9BACL</name>
<gene>
    <name evidence="1" type="ORF">JJB07_10130</name>
</gene>
<proteinExistence type="predicted"/>
<evidence type="ECO:0008006" key="3">
    <source>
        <dbReference type="Google" id="ProtNLM"/>
    </source>
</evidence>
<accession>A0ABS1J9Q0</accession>
<protein>
    <recommendedName>
        <fullName evidence="3">DUF2197 domain-containing protein</fullName>
    </recommendedName>
</protein>
<dbReference type="RefSeq" id="WP_201634544.1">
    <property type="nucleotide sequence ID" value="NZ_JAEQNB010000003.1"/>
</dbReference>
<organism evidence="1 2">
    <name type="scientific">Tumebacillus amylolyticus</name>
    <dbReference type="NCBI Taxonomy" id="2801339"/>
    <lineage>
        <taxon>Bacteria</taxon>
        <taxon>Bacillati</taxon>
        <taxon>Bacillota</taxon>
        <taxon>Bacilli</taxon>
        <taxon>Bacillales</taxon>
        <taxon>Alicyclobacillaceae</taxon>
        <taxon>Tumebacillus</taxon>
    </lineage>
</organism>
<comment type="caution">
    <text evidence="1">The sequence shown here is derived from an EMBL/GenBank/DDBJ whole genome shotgun (WGS) entry which is preliminary data.</text>
</comment>
<evidence type="ECO:0000313" key="2">
    <source>
        <dbReference type="Proteomes" id="UP000602284"/>
    </source>
</evidence>
<dbReference type="Proteomes" id="UP000602284">
    <property type="component" value="Unassembled WGS sequence"/>
</dbReference>